<feature type="active site" description="Proton acceptor; for dehydratase activity" evidence="8">
    <location>
        <position position="603"/>
    </location>
</feature>
<dbReference type="EMBL" id="CP151260">
    <property type="protein sequence ID" value="WZH40746.1"/>
    <property type="molecule type" value="Genomic_DNA"/>
</dbReference>
<evidence type="ECO:0000256" key="9">
    <source>
        <dbReference type="SAM" id="MobiDB-lite"/>
    </source>
</evidence>
<name>A0ABZ2WJQ9_9HYPO</name>
<dbReference type="Gene3D" id="1.10.1200.10">
    <property type="entry name" value="ACP-like"/>
    <property type="match status" value="1"/>
</dbReference>
<dbReference type="PROSITE" id="PS52019">
    <property type="entry name" value="PKS_MFAS_DH"/>
    <property type="match status" value="1"/>
</dbReference>
<dbReference type="Pfam" id="PF00107">
    <property type="entry name" value="ADH_zinc_N"/>
    <property type="match status" value="1"/>
</dbReference>
<keyword evidence="3" id="KW-0808">Transferase</keyword>
<dbReference type="InterPro" id="IPR032821">
    <property type="entry name" value="PKS_assoc"/>
</dbReference>
<dbReference type="InterPro" id="IPR013968">
    <property type="entry name" value="PKS_KR"/>
</dbReference>
<dbReference type="InterPro" id="IPR001227">
    <property type="entry name" value="Ac_transferase_dom_sf"/>
</dbReference>
<dbReference type="InterPro" id="IPR013154">
    <property type="entry name" value="ADH-like_N"/>
</dbReference>
<dbReference type="InterPro" id="IPR013217">
    <property type="entry name" value="Methyltransf_12"/>
</dbReference>
<dbReference type="InterPro" id="IPR020841">
    <property type="entry name" value="PKS_Beta-ketoAc_synthase_dom"/>
</dbReference>
<dbReference type="Gene3D" id="3.30.70.3290">
    <property type="match status" value="1"/>
</dbReference>
<dbReference type="Gene3D" id="3.40.366.10">
    <property type="entry name" value="Malonyl-Coenzyme A Acyl Carrier Protein, domain 2"/>
    <property type="match status" value="1"/>
</dbReference>
<keyword evidence="6" id="KW-0511">Multifunctional enzyme</keyword>
<dbReference type="Proteomes" id="UP001489902">
    <property type="component" value="Chromosome 1"/>
</dbReference>
<evidence type="ECO:0000259" key="12">
    <source>
        <dbReference type="PROSITE" id="PS52019"/>
    </source>
</evidence>
<dbReference type="Pfam" id="PF00550">
    <property type="entry name" value="PP-binding"/>
    <property type="match status" value="1"/>
</dbReference>
<dbReference type="Gene3D" id="3.40.47.10">
    <property type="match status" value="1"/>
</dbReference>
<dbReference type="InterPro" id="IPR050091">
    <property type="entry name" value="PKS_NRPS_Biosynth_Enz"/>
</dbReference>
<evidence type="ECO:0000256" key="8">
    <source>
        <dbReference type="PROSITE-ProRule" id="PRU01363"/>
    </source>
</evidence>
<dbReference type="SMART" id="SM00829">
    <property type="entry name" value="PKS_ER"/>
    <property type="match status" value="1"/>
</dbReference>
<evidence type="ECO:0000256" key="6">
    <source>
        <dbReference type="ARBA" id="ARBA00023268"/>
    </source>
</evidence>
<dbReference type="InterPro" id="IPR014043">
    <property type="entry name" value="Acyl_transferase_dom"/>
</dbReference>
<dbReference type="SMART" id="SM00825">
    <property type="entry name" value="PKS_KS"/>
    <property type="match status" value="1"/>
</dbReference>
<dbReference type="CDD" id="cd00833">
    <property type="entry name" value="PKS"/>
    <property type="match status" value="1"/>
</dbReference>
<dbReference type="Pfam" id="PF08242">
    <property type="entry name" value="Methyltransf_12"/>
    <property type="match status" value="1"/>
</dbReference>
<dbReference type="Pfam" id="PF08659">
    <property type="entry name" value="KR"/>
    <property type="match status" value="1"/>
</dbReference>
<proteinExistence type="predicted"/>
<feature type="domain" description="PKS/mFAS DH" evidence="12">
    <location>
        <begin position="571"/>
        <end position="874"/>
    </location>
</feature>
<dbReference type="InterPro" id="IPR029063">
    <property type="entry name" value="SAM-dependent_MTases_sf"/>
</dbReference>
<dbReference type="SUPFAM" id="SSF47336">
    <property type="entry name" value="ACP-like"/>
    <property type="match status" value="1"/>
</dbReference>
<feature type="region of interest" description="C-terminal hotdog fold" evidence="8">
    <location>
        <begin position="721"/>
        <end position="874"/>
    </location>
</feature>
<dbReference type="SUPFAM" id="SSF53335">
    <property type="entry name" value="S-adenosyl-L-methionine-dependent methyltransferases"/>
    <property type="match status" value="1"/>
</dbReference>
<evidence type="ECO:0000256" key="5">
    <source>
        <dbReference type="ARBA" id="ARBA00023002"/>
    </source>
</evidence>
<dbReference type="InterPro" id="IPR016035">
    <property type="entry name" value="Acyl_Trfase/lysoPLipase"/>
</dbReference>
<dbReference type="Pfam" id="PF22621">
    <property type="entry name" value="CurL-like_PKS_C"/>
    <property type="match status" value="1"/>
</dbReference>
<dbReference type="Pfam" id="PF14765">
    <property type="entry name" value="PS-DH"/>
    <property type="match status" value="1"/>
</dbReference>
<dbReference type="Pfam" id="PF16197">
    <property type="entry name" value="KAsynt_C_assoc"/>
    <property type="match status" value="1"/>
</dbReference>
<dbReference type="SUPFAM" id="SSF50129">
    <property type="entry name" value="GroES-like"/>
    <property type="match status" value="1"/>
</dbReference>
<dbReference type="Pfam" id="PF00109">
    <property type="entry name" value="ketoacyl-synt"/>
    <property type="match status" value="1"/>
</dbReference>
<dbReference type="InterPro" id="IPR013149">
    <property type="entry name" value="ADH-like_C"/>
</dbReference>
<feature type="region of interest" description="Disordered" evidence="9">
    <location>
        <begin position="263"/>
        <end position="331"/>
    </location>
</feature>
<feature type="domain" description="Ketosynthase family 3 (KS3)" evidence="11">
    <location>
        <begin position="1"/>
        <end position="248"/>
    </location>
</feature>
<dbReference type="SMART" id="SM00822">
    <property type="entry name" value="PKS_KR"/>
    <property type="match status" value="1"/>
</dbReference>
<gene>
    <name evidence="13" type="ORF">QYS62_001684</name>
</gene>
<evidence type="ECO:0000256" key="7">
    <source>
        <dbReference type="ARBA" id="ARBA00023315"/>
    </source>
</evidence>
<dbReference type="Gene3D" id="3.90.180.10">
    <property type="entry name" value="Medium-chain alcohol dehydrogenases, catalytic domain"/>
    <property type="match status" value="1"/>
</dbReference>
<keyword evidence="14" id="KW-1185">Reference proteome</keyword>
<dbReference type="InterPro" id="IPR016039">
    <property type="entry name" value="Thiolase-like"/>
</dbReference>
<dbReference type="CDD" id="cd05274">
    <property type="entry name" value="KR_FAS_SDR_x"/>
    <property type="match status" value="1"/>
</dbReference>
<feature type="region of interest" description="N-terminal hotdog fold" evidence="8">
    <location>
        <begin position="571"/>
        <end position="709"/>
    </location>
</feature>
<dbReference type="Gene3D" id="3.40.50.720">
    <property type="entry name" value="NAD(P)-binding Rossmann-like Domain"/>
    <property type="match status" value="3"/>
</dbReference>
<dbReference type="SUPFAM" id="SSF52151">
    <property type="entry name" value="FabD/lysophospholipase-like"/>
    <property type="match status" value="1"/>
</dbReference>
<dbReference type="InterPro" id="IPR020843">
    <property type="entry name" value="ER"/>
</dbReference>
<evidence type="ECO:0000256" key="1">
    <source>
        <dbReference type="ARBA" id="ARBA00022450"/>
    </source>
</evidence>
<dbReference type="PANTHER" id="PTHR43775">
    <property type="entry name" value="FATTY ACID SYNTHASE"/>
    <property type="match status" value="1"/>
</dbReference>
<dbReference type="InterPro" id="IPR049551">
    <property type="entry name" value="PKS_DH_C"/>
</dbReference>
<evidence type="ECO:0000256" key="4">
    <source>
        <dbReference type="ARBA" id="ARBA00022857"/>
    </source>
</evidence>
<dbReference type="InterPro" id="IPR014030">
    <property type="entry name" value="Ketoacyl_synth_N"/>
</dbReference>
<organism evidence="13 14">
    <name type="scientific">Fusarium acuminatum</name>
    <dbReference type="NCBI Taxonomy" id="5515"/>
    <lineage>
        <taxon>Eukaryota</taxon>
        <taxon>Fungi</taxon>
        <taxon>Dikarya</taxon>
        <taxon>Ascomycota</taxon>
        <taxon>Pezizomycotina</taxon>
        <taxon>Sordariomycetes</taxon>
        <taxon>Hypocreomycetidae</taxon>
        <taxon>Hypocreales</taxon>
        <taxon>Nectriaceae</taxon>
        <taxon>Fusarium</taxon>
        <taxon>Fusarium tricinctum species complex</taxon>
    </lineage>
</organism>
<keyword evidence="5" id="KW-0560">Oxidoreductase</keyword>
<keyword evidence="4" id="KW-0521">NADP</keyword>
<accession>A0ABZ2WJQ9</accession>
<dbReference type="InterPro" id="IPR049900">
    <property type="entry name" value="PKS_mFAS_DH"/>
</dbReference>
<evidence type="ECO:0000259" key="11">
    <source>
        <dbReference type="PROSITE" id="PS52004"/>
    </source>
</evidence>
<dbReference type="InterPro" id="IPR020807">
    <property type="entry name" value="PKS_DH"/>
</dbReference>
<dbReference type="SMART" id="SM00823">
    <property type="entry name" value="PKS_PP"/>
    <property type="match status" value="1"/>
</dbReference>
<protein>
    <submittedName>
        <fullName evidence="13">Carrier domain-containing protein</fullName>
    </submittedName>
</protein>
<dbReference type="InterPro" id="IPR036736">
    <property type="entry name" value="ACP-like_sf"/>
</dbReference>
<dbReference type="Pfam" id="PF08240">
    <property type="entry name" value="ADH_N"/>
    <property type="match status" value="1"/>
</dbReference>
<evidence type="ECO:0000313" key="13">
    <source>
        <dbReference type="EMBL" id="WZH40746.1"/>
    </source>
</evidence>
<dbReference type="SMART" id="SM00826">
    <property type="entry name" value="PKS_DH"/>
    <property type="match status" value="1"/>
</dbReference>
<keyword evidence="1" id="KW-0596">Phosphopantetheine</keyword>
<feature type="active site" description="Proton donor; for dehydratase activity" evidence="8">
    <location>
        <position position="787"/>
    </location>
</feature>
<dbReference type="InterPro" id="IPR036291">
    <property type="entry name" value="NAD(P)-bd_dom_sf"/>
</dbReference>
<dbReference type="InterPro" id="IPR057326">
    <property type="entry name" value="KR_dom"/>
</dbReference>
<evidence type="ECO:0000313" key="14">
    <source>
        <dbReference type="Proteomes" id="UP001489902"/>
    </source>
</evidence>
<dbReference type="InterPro" id="IPR009081">
    <property type="entry name" value="PP-bd_ACP"/>
</dbReference>
<dbReference type="SMART" id="SM00827">
    <property type="entry name" value="PKS_AT"/>
    <property type="match status" value="1"/>
</dbReference>
<dbReference type="Gene3D" id="3.40.50.150">
    <property type="entry name" value="Vaccinia Virus protein VP39"/>
    <property type="match status" value="1"/>
</dbReference>
<feature type="domain" description="Carrier" evidence="10">
    <location>
        <begin position="2124"/>
        <end position="2202"/>
    </location>
</feature>
<dbReference type="SUPFAM" id="SSF53901">
    <property type="entry name" value="Thiolase-like"/>
    <property type="match status" value="1"/>
</dbReference>
<sequence length="2209" mass="239661">MAVSAIRNGDCDGAIVAAANWITDPSMQIVLDKLGALSPTSRCHTFDASADGYARGEGFGALYLKKSSVAISEGLPIRAMIRGTAVNANGRTGGITRPSATGQEEVIRKAYENAGGLPFTDTTFFECHGTGTQAGDPLEVSAVGNVFASERSDTPEDALLIGSIKPSLGHTEGASAIASIMKIVLSLEAGEIPPTFGVTNLNPMIDFDKAKVRVVKDRTIEWPEGKLRRASVNSFGFGGANGHCIIDHVNVVLPDYKKPVSISTASNHLPRPSTNGHMNGSTNGHTNGSSNYKYGIHESSNGMNGSHNGNGVLSRNGSGPRKHSPIINGPKMIPTIDAPTRKLVLLPFSAHSPPSLQSNIDALADVINKWSLADVAYTLGAKRSRLQHRCFRVVDKDSVADGLKTRSPVFQSPTKTTKVGFVFTGQGAQWHGMGAQLFQYHVFRDTIGYLDHVLHHLRTPVPWTIFDMLSGNSKEVDMQSPEVSQVACTALQIGLVDLLASWSVRPAAAVGHSSGEMAAAYASGRITAAECITAAFFRVVDLPIYQYTYGPVNYYESRASQDYRLRNILRHDILGSKIPGVAKLQPQWQNVLRVKDVPWIADHRLIPDAVFPAAGFIAMAVEAAKRVHQESPISAPITGYSLLRVDVKAALRVPEDDTGIEVILSMDLGSSATPKTLEWTKFTIVSVARDSSKWTEHCTGQVKVEAGLTVNMNSIGTEMDSRTTDISAWYNRFAEIGIGYGPAFQVLSDVRADPHKNTAIATVQLDRTAATIEGGESDYPVHPITLDAAFQLGLISCYGGQLERANTAYVPVHISHMRLNATKAGPSHGTITAQGRTQGLRSAYVRSQVCDANGNVIVEVDTLRCISYKESKSAKQLASAIPFNSPFARLSWKPDLRKLSNEQARSLFPPPSENNAGQMGLETADMVCCLVVAETYEQLGNDMATWPHPKGELGHWLSWIRKCVEEDERPNMVEARQLPSNERRHLLQSLYEEAGDKPEARAAKALHENIMDILHERKTGIEVLVSEGLLTALYEVGHMVAGSHPQLYSLLDSMGHANPNLRILEIGGGTGAATRVAMKALSGPNGIKRYADYTFTDVSAGFITFAKDFMSEYHDIHYSVLDIDTNPLEHGYKPEYDVVIACEAIHATPSMDRTLSNCRSLLKPGGKLVLVETVRMRVLAGLLYGTLTGYWLGASDDRTEGPFMNVETWDSRLRSAGFSGTDIVLDDYDYPHTTTSVLVSTRLEGHADTNGVNDLGNGSTQIYLLHDDKGAPPLLQEISTALERRGAVVNIAPINETPGDINSSSRVVVFLCPQNDLFEADDSRFGLFQRLVRGAHSMVWVTSSGIIRGRDPRGAFMIGLLRVIATENPAGRFLSIDIDSQNFDTRDEALVRSIVDVEESLQHEEPDQHNDHEYVWQDGALWISRFVPDAELNTYADNPESIGMQETEIASLAGQGPLRASFETAGLLSSLYFRPYTELLNSLQDGYIDVKVAAVGLNWKDLALATGKFDGVSNDLSSEYAGIITKVGANVTELSVGDRVYGVGRGHFGNYTRVPAAFACKLQPGDNSVEMATMPLVYMTAVYALEHIAHLRRGQKILIQSATGGLGLAAIQLARYKHADVFVTAGTTDKIDFLKNSMGFQADRVFASRDPVALAQASQETGKNGFDVILCTASGGDLLHASLAALAPMGHLIDLSRVDVIESRDIGLDVFQRNASFTSFDLNLVLDNDTELGSQLMKTVDELYRAGSIGPIHPFTVCDISHLDEVMLRFSKGAHIGKHVISFENPDSTIKLTKQPPRASFDPSARYVVVGGFGGLGRAIILWMVERGARSFIVFSRRGVRTPEARILVRDLAARGIHLDVVPCDVSSQGEVEEAFKKVSEASHPIKGVIHAALFLSDLSFDKLTAAKWKKGIEAKTLGTINLHRATESLPLDFFLMITSTESVWAPATQAAYIAATNFQESFCRYRRSLGLPASAVALGLVKHIMSDFKDGSFGTEEMYARNQALTMTGYQVLSQLEPAFLNQLTSHWIGAKDDPLSSASLFTCLNPVALAKLTSPQTPRWHSDPRVSLIVHAMNDARRHALSDEENGAGDGDNGGAASASAVAGLRRSFSEAIKQGEEARSSTVTLVMGGITKTIAEMLFIDVLNVNPERSIAEHGVDSLIAAELRHWFHQALGADLQMQDLLDAQASIKVLSASIVDKALKKEDGQ</sequence>
<dbReference type="InterPro" id="IPR020806">
    <property type="entry name" value="PKS_PP-bd"/>
</dbReference>
<dbReference type="PROSITE" id="PS50075">
    <property type="entry name" value="CARRIER"/>
    <property type="match status" value="1"/>
</dbReference>
<dbReference type="PROSITE" id="PS52004">
    <property type="entry name" value="KS3_2"/>
    <property type="match status" value="1"/>
</dbReference>
<dbReference type="Pfam" id="PF00698">
    <property type="entry name" value="Acyl_transf_1"/>
    <property type="match status" value="1"/>
</dbReference>
<dbReference type="InterPro" id="IPR014031">
    <property type="entry name" value="Ketoacyl_synth_C"/>
</dbReference>
<dbReference type="PANTHER" id="PTHR43775:SF50">
    <property type="entry name" value="HIGHLY REDUCING POLYKETIDE SYNTHASE SRDA"/>
    <property type="match status" value="1"/>
</dbReference>
<dbReference type="Pfam" id="PF02801">
    <property type="entry name" value="Ketoacyl-synt_C"/>
    <property type="match status" value="1"/>
</dbReference>
<evidence type="ECO:0000256" key="2">
    <source>
        <dbReference type="ARBA" id="ARBA00022553"/>
    </source>
</evidence>
<evidence type="ECO:0000259" key="10">
    <source>
        <dbReference type="PROSITE" id="PS50075"/>
    </source>
</evidence>
<keyword evidence="2" id="KW-0597">Phosphoprotein</keyword>
<dbReference type="InterPro" id="IPR011032">
    <property type="entry name" value="GroES-like_sf"/>
</dbReference>
<dbReference type="CDD" id="cd05195">
    <property type="entry name" value="enoyl_red"/>
    <property type="match status" value="1"/>
</dbReference>
<dbReference type="SUPFAM" id="SSF51735">
    <property type="entry name" value="NAD(P)-binding Rossmann-fold domains"/>
    <property type="match status" value="3"/>
</dbReference>
<feature type="compositionally biased region" description="Polar residues" evidence="9">
    <location>
        <begin position="263"/>
        <end position="292"/>
    </location>
</feature>
<dbReference type="Gene3D" id="3.10.129.110">
    <property type="entry name" value="Polyketide synthase dehydratase"/>
    <property type="match status" value="1"/>
</dbReference>
<keyword evidence="7" id="KW-0012">Acyltransferase</keyword>
<dbReference type="CDD" id="cd02440">
    <property type="entry name" value="AdoMet_MTases"/>
    <property type="match status" value="1"/>
</dbReference>
<evidence type="ECO:0000256" key="3">
    <source>
        <dbReference type="ARBA" id="ARBA00022679"/>
    </source>
</evidence>
<dbReference type="Pfam" id="PF21089">
    <property type="entry name" value="PKS_DH_N"/>
    <property type="match status" value="1"/>
</dbReference>
<dbReference type="InterPro" id="IPR042104">
    <property type="entry name" value="PKS_dehydratase_sf"/>
</dbReference>
<dbReference type="InterPro" id="IPR049552">
    <property type="entry name" value="PKS_DH_N"/>
</dbReference>
<feature type="compositionally biased region" description="Low complexity" evidence="9">
    <location>
        <begin position="299"/>
        <end position="311"/>
    </location>
</feature>
<reference evidence="13 14" key="1">
    <citation type="submission" date="2024-04" db="EMBL/GenBank/DDBJ databases">
        <title>Complete genome sequence of Fusarium acuminatum.</title>
        <authorList>
            <person name="Lan B."/>
        </authorList>
    </citation>
    <scope>NUCLEOTIDE SEQUENCE [LARGE SCALE GENOMIC DNA]</scope>
    <source>
        <strain evidence="13">1A</strain>
    </source>
</reference>